<dbReference type="InterPro" id="IPR006260">
    <property type="entry name" value="TonB/TolA_C"/>
</dbReference>
<evidence type="ECO:0000256" key="3">
    <source>
        <dbReference type="ARBA" id="ARBA00022448"/>
    </source>
</evidence>
<evidence type="ECO:0000313" key="12">
    <source>
        <dbReference type="EMBL" id="REI42985.1"/>
    </source>
</evidence>
<dbReference type="InterPro" id="IPR037682">
    <property type="entry name" value="TonB_C"/>
</dbReference>
<proteinExistence type="inferred from homology"/>
<evidence type="ECO:0000256" key="1">
    <source>
        <dbReference type="ARBA" id="ARBA00004383"/>
    </source>
</evidence>
<comment type="caution">
    <text evidence="12">The sequence shown here is derived from an EMBL/GenBank/DDBJ whole genome shotgun (WGS) entry which is preliminary data.</text>
</comment>
<dbReference type="Proteomes" id="UP000263486">
    <property type="component" value="Unassembled WGS sequence"/>
</dbReference>
<keyword evidence="9" id="KW-0472">Membrane</keyword>
<evidence type="ECO:0000256" key="4">
    <source>
        <dbReference type="ARBA" id="ARBA00022475"/>
    </source>
</evidence>
<keyword evidence="4" id="KW-1003">Cell membrane</keyword>
<evidence type="ECO:0000256" key="9">
    <source>
        <dbReference type="ARBA" id="ARBA00023136"/>
    </source>
</evidence>
<sequence>MKSKFFIISVLLHIIVFIVFSQIFVNSLKNGENSPNINVNLTMSAPGNSNKTLAKMTTEKEKSADKNTKQIKKKINPKKENIPKKQVVQKKIIKAEPKIVQSKKTKPEKIIKPMDPGYTESDKNSEIEAVQKTAADDAVLGNQENDKNLIKIQNGQYALKNQKVSGINIVIHKEIPPSYPDLALKMGYEKETLVKVKFLVDKKGRVEDIKFYTSSKYGFEDEVKKALKQWVFEPVVYQDKPMPIYFYKVFHFVSKS</sequence>
<dbReference type="Pfam" id="PF03544">
    <property type="entry name" value="TonB_C"/>
    <property type="match status" value="1"/>
</dbReference>
<dbReference type="SUPFAM" id="SSF74653">
    <property type="entry name" value="TolA/TonB C-terminal domain"/>
    <property type="match status" value="1"/>
</dbReference>
<evidence type="ECO:0000256" key="2">
    <source>
        <dbReference type="ARBA" id="ARBA00006555"/>
    </source>
</evidence>
<dbReference type="Gene3D" id="3.30.1150.10">
    <property type="match status" value="1"/>
</dbReference>
<keyword evidence="3" id="KW-0813">Transport</keyword>
<gene>
    <name evidence="12" type="ORF">DYH56_02230</name>
</gene>
<feature type="region of interest" description="Disordered" evidence="10">
    <location>
        <begin position="104"/>
        <end position="124"/>
    </location>
</feature>
<feature type="domain" description="TonB C-terminal" evidence="11">
    <location>
        <begin position="176"/>
        <end position="249"/>
    </location>
</feature>
<dbReference type="EMBL" id="QUAJ01000002">
    <property type="protein sequence ID" value="REI42985.1"/>
    <property type="molecule type" value="Genomic_DNA"/>
</dbReference>
<evidence type="ECO:0000313" key="13">
    <source>
        <dbReference type="Proteomes" id="UP000263486"/>
    </source>
</evidence>
<reference evidence="12 13" key="1">
    <citation type="submission" date="2018-08" db="EMBL/GenBank/DDBJ databases">
        <title>Draft genome sequence of Psychrilyobacter sp. strain SD5 isolated from Black Sea water.</title>
        <authorList>
            <person name="Yadav S."/>
            <person name="Villanueva L."/>
            <person name="Damste J.S.S."/>
        </authorList>
    </citation>
    <scope>NUCLEOTIDE SEQUENCE [LARGE SCALE GENOMIC DNA]</scope>
    <source>
        <strain evidence="12 13">SD5</strain>
    </source>
</reference>
<evidence type="ECO:0000256" key="5">
    <source>
        <dbReference type="ARBA" id="ARBA00022519"/>
    </source>
</evidence>
<dbReference type="RefSeq" id="WP_114641216.1">
    <property type="nucleotide sequence ID" value="NZ_JAACIO010000002.1"/>
</dbReference>
<evidence type="ECO:0000256" key="7">
    <source>
        <dbReference type="ARBA" id="ARBA00022927"/>
    </source>
</evidence>
<accession>A0ABX9KKP3</accession>
<dbReference type="PANTHER" id="PTHR33446">
    <property type="entry name" value="PROTEIN TONB-RELATED"/>
    <property type="match status" value="1"/>
</dbReference>
<comment type="similarity">
    <text evidence="2">Belongs to the TonB family.</text>
</comment>
<evidence type="ECO:0000259" key="11">
    <source>
        <dbReference type="Pfam" id="PF03544"/>
    </source>
</evidence>
<dbReference type="NCBIfam" id="TIGR01352">
    <property type="entry name" value="tonB_Cterm"/>
    <property type="match status" value="1"/>
</dbReference>
<protein>
    <submittedName>
        <fullName evidence="12">TonB family protein</fullName>
    </submittedName>
</protein>
<name>A0ABX9KKP3_9FUSO</name>
<dbReference type="PANTHER" id="PTHR33446:SF2">
    <property type="entry name" value="PROTEIN TONB"/>
    <property type="match status" value="1"/>
</dbReference>
<comment type="subcellular location">
    <subcellularLocation>
        <location evidence="1">Cell inner membrane</location>
        <topology evidence="1">Single-pass membrane protein</topology>
        <orientation evidence="1">Periplasmic side</orientation>
    </subcellularLocation>
</comment>
<keyword evidence="8" id="KW-1133">Transmembrane helix</keyword>
<keyword evidence="5" id="KW-0997">Cell inner membrane</keyword>
<keyword evidence="6" id="KW-0812">Transmembrane</keyword>
<evidence type="ECO:0000256" key="6">
    <source>
        <dbReference type="ARBA" id="ARBA00022692"/>
    </source>
</evidence>
<keyword evidence="7" id="KW-0653">Protein transport</keyword>
<organism evidence="12 13">
    <name type="scientific">Psychrilyobacter piezotolerans</name>
    <dbReference type="NCBI Taxonomy" id="2293438"/>
    <lineage>
        <taxon>Bacteria</taxon>
        <taxon>Fusobacteriati</taxon>
        <taxon>Fusobacteriota</taxon>
        <taxon>Fusobacteriia</taxon>
        <taxon>Fusobacteriales</taxon>
        <taxon>Fusobacteriaceae</taxon>
        <taxon>Psychrilyobacter</taxon>
    </lineage>
</organism>
<evidence type="ECO:0000256" key="10">
    <source>
        <dbReference type="SAM" id="MobiDB-lite"/>
    </source>
</evidence>
<keyword evidence="13" id="KW-1185">Reference proteome</keyword>
<evidence type="ECO:0000256" key="8">
    <source>
        <dbReference type="ARBA" id="ARBA00022989"/>
    </source>
</evidence>
<dbReference type="InterPro" id="IPR051045">
    <property type="entry name" value="TonB-dependent_transducer"/>
</dbReference>